<dbReference type="InterPro" id="IPR011992">
    <property type="entry name" value="EF-hand-dom_pair"/>
</dbReference>
<feature type="compositionally biased region" description="Polar residues" evidence="1">
    <location>
        <begin position="249"/>
        <end position="260"/>
    </location>
</feature>
<evidence type="ECO:0000256" key="1">
    <source>
        <dbReference type="SAM" id="MobiDB-lite"/>
    </source>
</evidence>
<feature type="region of interest" description="Disordered" evidence="1">
    <location>
        <begin position="242"/>
        <end position="285"/>
    </location>
</feature>
<feature type="region of interest" description="Disordered" evidence="1">
    <location>
        <begin position="320"/>
        <end position="340"/>
    </location>
</feature>
<protein>
    <recommendedName>
        <fullName evidence="2">EH domain-containing protein</fullName>
    </recommendedName>
</protein>
<organism evidence="3 4">
    <name type="scientific">Gymnopilus junonius</name>
    <name type="common">Spectacular rustgill mushroom</name>
    <name type="synonym">Gymnopilus spectabilis subsp. junonius</name>
    <dbReference type="NCBI Taxonomy" id="109634"/>
    <lineage>
        <taxon>Eukaryota</taxon>
        <taxon>Fungi</taxon>
        <taxon>Dikarya</taxon>
        <taxon>Basidiomycota</taxon>
        <taxon>Agaricomycotina</taxon>
        <taxon>Agaricomycetes</taxon>
        <taxon>Agaricomycetidae</taxon>
        <taxon>Agaricales</taxon>
        <taxon>Agaricineae</taxon>
        <taxon>Hymenogastraceae</taxon>
        <taxon>Gymnopilus</taxon>
    </lineage>
</organism>
<dbReference type="Pfam" id="PF12763">
    <property type="entry name" value="EH"/>
    <property type="match status" value="1"/>
</dbReference>
<comment type="caution">
    <text evidence="3">The sequence shown here is derived from an EMBL/GenBank/DDBJ whole genome shotgun (WGS) entry which is preliminary data.</text>
</comment>
<accession>A0A9P5TH26</accession>
<evidence type="ECO:0000313" key="3">
    <source>
        <dbReference type="EMBL" id="KAF8874200.1"/>
    </source>
</evidence>
<dbReference type="SUPFAM" id="SSF47473">
    <property type="entry name" value="EF-hand"/>
    <property type="match status" value="1"/>
</dbReference>
<dbReference type="PROSITE" id="PS50031">
    <property type="entry name" value="EH"/>
    <property type="match status" value="1"/>
</dbReference>
<evidence type="ECO:0000259" key="2">
    <source>
        <dbReference type="PROSITE" id="PS50031"/>
    </source>
</evidence>
<keyword evidence="4" id="KW-1185">Reference proteome</keyword>
<dbReference type="Gene3D" id="1.10.238.10">
    <property type="entry name" value="EF-hand"/>
    <property type="match status" value="1"/>
</dbReference>
<dbReference type="OrthoDB" id="1716625at2759"/>
<dbReference type="EMBL" id="JADNYJ010000219">
    <property type="protein sequence ID" value="KAF8874200.1"/>
    <property type="molecule type" value="Genomic_DNA"/>
</dbReference>
<feature type="compositionally biased region" description="Pro residues" evidence="1">
    <location>
        <begin position="266"/>
        <end position="285"/>
    </location>
</feature>
<proteinExistence type="predicted"/>
<dbReference type="InterPro" id="IPR000261">
    <property type="entry name" value="EH_dom"/>
</dbReference>
<reference evidence="3" key="1">
    <citation type="submission" date="2020-11" db="EMBL/GenBank/DDBJ databases">
        <authorList>
            <consortium name="DOE Joint Genome Institute"/>
            <person name="Ahrendt S."/>
            <person name="Riley R."/>
            <person name="Andreopoulos W."/>
            <person name="LaButti K."/>
            <person name="Pangilinan J."/>
            <person name="Ruiz-duenas F.J."/>
            <person name="Barrasa J.M."/>
            <person name="Sanchez-Garcia M."/>
            <person name="Camarero S."/>
            <person name="Miyauchi S."/>
            <person name="Serrano A."/>
            <person name="Linde D."/>
            <person name="Babiker R."/>
            <person name="Drula E."/>
            <person name="Ayuso-Fernandez I."/>
            <person name="Pacheco R."/>
            <person name="Padilla G."/>
            <person name="Ferreira P."/>
            <person name="Barriuso J."/>
            <person name="Kellner H."/>
            <person name="Castanera R."/>
            <person name="Alfaro M."/>
            <person name="Ramirez L."/>
            <person name="Pisabarro A.G."/>
            <person name="Kuo A."/>
            <person name="Tritt A."/>
            <person name="Lipzen A."/>
            <person name="He G."/>
            <person name="Yan M."/>
            <person name="Ng V."/>
            <person name="Cullen D."/>
            <person name="Martin F."/>
            <person name="Rosso M.-N."/>
            <person name="Henrissat B."/>
            <person name="Hibbett D."/>
            <person name="Martinez A.T."/>
            <person name="Grigoriev I.V."/>
        </authorList>
    </citation>
    <scope>NUCLEOTIDE SEQUENCE</scope>
    <source>
        <strain evidence="3">AH 44721</strain>
    </source>
</reference>
<dbReference type="Proteomes" id="UP000724874">
    <property type="component" value="Unassembled WGS sequence"/>
</dbReference>
<evidence type="ECO:0000313" key="4">
    <source>
        <dbReference type="Proteomes" id="UP000724874"/>
    </source>
</evidence>
<name>A0A9P5TH26_GYMJU</name>
<feature type="domain" description="EH" evidence="2">
    <location>
        <begin position="63"/>
        <end position="164"/>
    </location>
</feature>
<dbReference type="AlphaFoldDB" id="A0A9P5TH26"/>
<sequence length="426" mass="46295">MTQNYGYLLQLETLGARLLAGEARSIFGCLNSAQRLPAQIQFVIERYKAIYSISIYALVSRGLIATLKPILYNLAFYLEFLNQGSLAPEAFSYSGLSAEDLANIWGLVDIHDRGALNRVEFRLAMGLIYRRIHGIPCLHHVHLHTSGPITSSTKTSIIATSPSPKITSTLTTFRLSNTACSATGNLDGDLDALENRVDELLNKLDQFSLEQSPKDEDTGRDEGRRLLKERLVILLTEELSNMKERMKSQESTNTNAQLSRQILPRTPKPPPTPPPISPPGTLPPPPPWIHLRAIEAGKQLRSTKTMVNSGSFSLGKVLEDESRNGVPSTPSLLGRGSGSSVPVADIRAGRELQPAVMVVKGGVCPLGRVSQDGDVAGHTRADSDLNVTLDIQPRVSLSYPPVPTAETAASTPNVLDDDSDSEYVIV</sequence>
<feature type="region of interest" description="Disordered" evidence="1">
    <location>
        <begin position="400"/>
        <end position="420"/>
    </location>
</feature>
<gene>
    <name evidence="3" type="ORF">CPB84DRAFT_1829447</name>
</gene>